<feature type="compositionally biased region" description="Basic and acidic residues" evidence="1">
    <location>
        <begin position="291"/>
        <end position="308"/>
    </location>
</feature>
<dbReference type="PANTHER" id="PTHR16861:SF10">
    <property type="entry name" value="MID2 DOMAIN-CONTAINING PROTEIN"/>
    <property type="match status" value="1"/>
</dbReference>
<reference evidence="4 5" key="1">
    <citation type="journal article" date="2024" name="Front Chem Biol">
        <title>Unveiling the potential of Daldinia eschscholtzii MFLUCC 19-0629 through bioactivity and bioinformatics studies for enhanced sustainable agriculture production.</title>
        <authorList>
            <person name="Brooks S."/>
            <person name="Weaver J.A."/>
            <person name="Klomchit A."/>
            <person name="Alharthi S.A."/>
            <person name="Onlamun T."/>
            <person name="Nurani R."/>
            <person name="Vong T.K."/>
            <person name="Alberti F."/>
            <person name="Greco C."/>
        </authorList>
    </citation>
    <scope>NUCLEOTIDE SEQUENCE [LARGE SCALE GENOMIC DNA]</scope>
    <source>
        <strain evidence="4">MFLUCC 19-0629</strain>
    </source>
</reference>
<sequence length="330" mass="34186">MRPSRCQPLLLSLLLPLVVAHPYPQDVVKKDAVAYTTTWTETRTYTSTISSFLGDSTAPAGGSGEPCVPPEGSGQVACGPICCANWQYCAHEGQCMANGGGSWTHWTTVGVVTTQYSAPYRVTSGSTVVETPAPTTTTTTGTAASETASATTTPAPVATTSGSLSGGAIAGIVIGTIAGVILLLLLCFCCIARGLWGVVAGIFGGGDKKKRETERIEIIEEGYSRRGSRHGSAYGAAVRPTHRTWFGGGGGGGGGRPTSAAARKEKKSGSGAGWLAAGLGAAALLLGLKRSEKQRRSSREKPPRDRSDWGSSYYTDSYSASSPSEFIPQR</sequence>
<evidence type="ECO:0000256" key="1">
    <source>
        <dbReference type="SAM" id="MobiDB-lite"/>
    </source>
</evidence>
<accession>A0AAX6N056</accession>
<feature type="chain" id="PRO_5043545331" evidence="3">
    <location>
        <begin position="21"/>
        <end position="330"/>
    </location>
</feature>
<dbReference type="Proteomes" id="UP001369815">
    <property type="component" value="Unassembled WGS sequence"/>
</dbReference>
<gene>
    <name evidence="4" type="ORF">Daesc_000856</name>
</gene>
<keyword evidence="5" id="KW-1185">Reference proteome</keyword>
<protein>
    <submittedName>
        <fullName evidence="4">Uncharacterized protein</fullName>
    </submittedName>
</protein>
<organism evidence="4 5">
    <name type="scientific">Daldinia eschscholtzii</name>
    <dbReference type="NCBI Taxonomy" id="292717"/>
    <lineage>
        <taxon>Eukaryota</taxon>
        <taxon>Fungi</taxon>
        <taxon>Dikarya</taxon>
        <taxon>Ascomycota</taxon>
        <taxon>Pezizomycotina</taxon>
        <taxon>Sordariomycetes</taxon>
        <taxon>Xylariomycetidae</taxon>
        <taxon>Xylariales</taxon>
        <taxon>Hypoxylaceae</taxon>
        <taxon>Daldinia</taxon>
    </lineage>
</organism>
<dbReference type="PANTHER" id="PTHR16861">
    <property type="entry name" value="GLYCOPROTEIN 38"/>
    <property type="match status" value="1"/>
</dbReference>
<feature type="transmembrane region" description="Helical" evidence="2">
    <location>
        <begin position="169"/>
        <end position="202"/>
    </location>
</feature>
<feature type="compositionally biased region" description="Gly residues" evidence="1">
    <location>
        <begin position="246"/>
        <end position="256"/>
    </location>
</feature>
<keyword evidence="2" id="KW-0812">Transmembrane</keyword>
<dbReference type="EMBL" id="JBANMG010000001">
    <property type="protein sequence ID" value="KAK6958063.1"/>
    <property type="molecule type" value="Genomic_DNA"/>
</dbReference>
<feature type="region of interest" description="Disordered" evidence="1">
    <location>
        <begin position="129"/>
        <end position="157"/>
    </location>
</feature>
<feature type="region of interest" description="Disordered" evidence="1">
    <location>
        <begin position="291"/>
        <end position="330"/>
    </location>
</feature>
<feature type="region of interest" description="Disordered" evidence="1">
    <location>
        <begin position="245"/>
        <end position="265"/>
    </location>
</feature>
<keyword evidence="2" id="KW-1133">Transmembrane helix</keyword>
<keyword evidence="2" id="KW-0472">Membrane</keyword>
<dbReference type="AlphaFoldDB" id="A0AAX6N056"/>
<evidence type="ECO:0000256" key="3">
    <source>
        <dbReference type="SAM" id="SignalP"/>
    </source>
</evidence>
<comment type="caution">
    <text evidence="4">The sequence shown here is derived from an EMBL/GenBank/DDBJ whole genome shotgun (WGS) entry which is preliminary data.</text>
</comment>
<keyword evidence="3" id="KW-0732">Signal</keyword>
<evidence type="ECO:0000256" key="2">
    <source>
        <dbReference type="SAM" id="Phobius"/>
    </source>
</evidence>
<proteinExistence type="predicted"/>
<name>A0AAX6N056_9PEZI</name>
<feature type="compositionally biased region" description="Low complexity" evidence="1">
    <location>
        <begin position="311"/>
        <end position="324"/>
    </location>
</feature>
<evidence type="ECO:0000313" key="4">
    <source>
        <dbReference type="EMBL" id="KAK6958063.1"/>
    </source>
</evidence>
<feature type="signal peptide" evidence="3">
    <location>
        <begin position="1"/>
        <end position="20"/>
    </location>
</feature>
<evidence type="ECO:0000313" key="5">
    <source>
        <dbReference type="Proteomes" id="UP001369815"/>
    </source>
</evidence>